<evidence type="ECO:0000256" key="1">
    <source>
        <dbReference type="SAM" id="MobiDB-lite"/>
    </source>
</evidence>
<accession>A0A0V1KNS0</accession>
<dbReference type="AlphaFoldDB" id="A0A0V1KNS0"/>
<organism evidence="2 3">
    <name type="scientific">Trichinella nativa</name>
    <dbReference type="NCBI Taxonomy" id="6335"/>
    <lineage>
        <taxon>Eukaryota</taxon>
        <taxon>Metazoa</taxon>
        <taxon>Ecdysozoa</taxon>
        <taxon>Nematoda</taxon>
        <taxon>Enoplea</taxon>
        <taxon>Dorylaimia</taxon>
        <taxon>Trichinellida</taxon>
        <taxon>Trichinellidae</taxon>
        <taxon>Trichinella</taxon>
    </lineage>
</organism>
<dbReference type="EMBL" id="JYDW01000349">
    <property type="protein sequence ID" value="KRZ48944.1"/>
    <property type="molecule type" value="Genomic_DNA"/>
</dbReference>
<sequence length="252" mass="28062">MVEGSSPNDDCDSNPIGATHHSPQKEGRLEMYLTECLEKLEDFSWPNGVPTSNYGVVKRYLLSDPKLKKELLNTYGPKKSFVELSKRIHPLRQRESQIIKQCAEEVAKLGIRACVSDRDLVALLAGGAASREVYRAIRLQDPPTLAEAHKGAEENLVLWRSWNILFGLTDYGVVVRKLMSDPVRCELYLCAARFTSTGELLRGAKEGAVERIRPMEVICGANQANLRTVVAVGCFSGGCLDHHRRDSPQIRV</sequence>
<evidence type="ECO:0000313" key="2">
    <source>
        <dbReference type="EMBL" id="KRZ48944.1"/>
    </source>
</evidence>
<dbReference type="STRING" id="6335.A0A0V1KNS0"/>
<proteinExistence type="predicted"/>
<feature type="region of interest" description="Disordered" evidence="1">
    <location>
        <begin position="1"/>
        <end position="24"/>
    </location>
</feature>
<dbReference type="Proteomes" id="UP000054721">
    <property type="component" value="Unassembled WGS sequence"/>
</dbReference>
<name>A0A0V1KNS0_9BILA</name>
<gene>
    <name evidence="2" type="ORF">T02_3318</name>
</gene>
<reference evidence="2 3" key="1">
    <citation type="submission" date="2015-05" db="EMBL/GenBank/DDBJ databases">
        <title>Evolution of Trichinella species and genotypes.</title>
        <authorList>
            <person name="Korhonen P.K."/>
            <person name="Edoardo P."/>
            <person name="Giuseppe L.R."/>
            <person name="Gasser R.B."/>
        </authorList>
    </citation>
    <scope>NUCLEOTIDE SEQUENCE [LARGE SCALE GENOMIC DNA]</scope>
    <source>
        <strain evidence="2">ISS10</strain>
    </source>
</reference>
<comment type="caution">
    <text evidence="2">The sequence shown here is derived from an EMBL/GenBank/DDBJ whole genome shotgun (WGS) entry which is preliminary data.</text>
</comment>
<dbReference type="OrthoDB" id="5919818at2759"/>
<evidence type="ECO:0000313" key="3">
    <source>
        <dbReference type="Proteomes" id="UP000054721"/>
    </source>
</evidence>
<protein>
    <submittedName>
        <fullName evidence="2">Uncharacterized protein</fullName>
    </submittedName>
</protein>
<keyword evidence="3" id="KW-1185">Reference proteome</keyword>